<evidence type="ECO:0000259" key="3">
    <source>
        <dbReference type="Pfam" id="PF00823"/>
    </source>
</evidence>
<dbReference type="SUPFAM" id="SSF140459">
    <property type="entry name" value="PE/PPE dimer-like"/>
    <property type="match status" value="1"/>
</dbReference>
<dbReference type="Pfam" id="PF00823">
    <property type="entry name" value="PPE"/>
    <property type="match status" value="1"/>
</dbReference>
<feature type="region of interest" description="Disordered" evidence="2">
    <location>
        <begin position="179"/>
        <end position="241"/>
    </location>
</feature>
<dbReference type="KEGG" id="mpa:MAP_0442"/>
<keyword evidence="6" id="KW-1185">Reference proteome</keyword>
<feature type="domain" description="PPE family C-terminal" evidence="4">
    <location>
        <begin position="339"/>
        <end position="420"/>
    </location>
</feature>
<proteinExistence type="inferred from homology"/>
<gene>
    <name evidence="5" type="ordered locus">MAP_0442</name>
</gene>
<comment type="similarity">
    <text evidence="1">Belongs to the mycobacterial PPE family.</text>
</comment>
<dbReference type="Pfam" id="PF12484">
    <property type="entry name" value="PPE-SVP"/>
    <property type="match status" value="1"/>
</dbReference>
<dbReference type="PANTHER" id="PTHR46766">
    <property type="entry name" value="GLUTAMINE-RICH PROTEIN 2"/>
    <property type="match status" value="1"/>
</dbReference>
<feature type="domain" description="PPE" evidence="3">
    <location>
        <begin position="38"/>
        <end position="177"/>
    </location>
</feature>
<name>Q743Z9_MYCPA</name>
<evidence type="ECO:0008006" key="7">
    <source>
        <dbReference type="Google" id="ProtNLM"/>
    </source>
</evidence>
<dbReference type="HOGENOM" id="CLU_000243_0_1_11"/>
<protein>
    <recommendedName>
        <fullName evidence="7">PPE family protein</fullName>
    </recommendedName>
</protein>
<dbReference type="eggNOG" id="COG5651">
    <property type="taxonomic scope" value="Bacteria"/>
</dbReference>
<reference evidence="5 6" key="1">
    <citation type="journal article" date="2005" name="Proc. Natl. Acad. Sci. U.S.A.">
        <title>The complete genome sequence of Mycobacterium avium subspecies paratuberculosis.</title>
        <authorList>
            <person name="Li L."/>
            <person name="Bannantine J.P."/>
            <person name="Zhang Q."/>
            <person name="Amonsin A."/>
            <person name="May B.J."/>
            <person name="Alt D."/>
            <person name="Banerji N."/>
            <person name="Kanjilal S."/>
            <person name="Kapur V."/>
        </authorList>
    </citation>
    <scope>NUCLEOTIDE SEQUENCE [LARGE SCALE GENOMIC DNA]</scope>
    <source>
        <strain evidence="6">ATCC BAA-968 / K-10</strain>
    </source>
</reference>
<dbReference type="Proteomes" id="UP000000580">
    <property type="component" value="Chromosome"/>
</dbReference>
<dbReference type="PANTHER" id="PTHR46766:SF1">
    <property type="entry name" value="GLUTAMINE-RICH PROTEIN 2"/>
    <property type="match status" value="1"/>
</dbReference>
<dbReference type="AlphaFoldDB" id="Q743Z9"/>
<evidence type="ECO:0000259" key="4">
    <source>
        <dbReference type="Pfam" id="PF12484"/>
    </source>
</evidence>
<dbReference type="EMBL" id="AE016958">
    <property type="protein sequence ID" value="AAS02759.1"/>
    <property type="molecule type" value="Genomic_DNA"/>
</dbReference>
<dbReference type="InterPro" id="IPR022171">
    <property type="entry name" value="PPE_C"/>
</dbReference>
<sequence>MRKHDAGIRAAGFRAAGFRAASAGDQLRADVFRTRRGAAAAAWNGLAAELRSAAASFGSVITGVGDAGWQGPAASSMMAAAAPQLAWLSGTAGRAELAAGQALAAVSAYETAFAETVPPPVIAANRALLLQLLATNFLGQNTPAIADVEAQYGEMWAQDTAAMYGYALASAAASTLPPFEPAKPATDPAGLARQAAATAQAAGTGAGDSAQGLGAAPQPMSTLAAGTNNPPPANPGFSLGGISLNPEGDGLVIGGPLGDLLEGLTGSQTLDASTPFDAFIRLISPTRLFTTSFKDIQGIAQGMMPAAKSAGEGVAKAAEAVLPAAVPGAGLGSLGSIGGSVGKAASIGGLSVPASWASAAPTPPSVAVALNGATTTGAAEHAASAVGGVPMMPAGAAGRGAGAHFVVPRYGFKPTVIAQPPAGG</sequence>
<dbReference type="InterPro" id="IPR000030">
    <property type="entry name" value="PPE_dom"/>
</dbReference>
<dbReference type="GO" id="GO:0052572">
    <property type="term" value="P:response to host immune response"/>
    <property type="evidence" value="ECO:0007669"/>
    <property type="project" value="TreeGrafter"/>
</dbReference>
<accession>Q743Z9</accession>
<feature type="compositionally biased region" description="Low complexity" evidence="2">
    <location>
        <begin position="189"/>
        <end position="212"/>
    </location>
</feature>
<evidence type="ECO:0000256" key="1">
    <source>
        <dbReference type="ARBA" id="ARBA00010652"/>
    </source>
</evidence>
<organism evidence="5 6">
    <name type="scientific">Mycolicibacterium paratuberculosis (strain ATCC BAA-968 / K-10)</name>
    <name type="common">Mycobacterium paratuberculosis</name>
    <dbReference type="NCBI Taxonomy" id="262316"/>
    <lineage>
        <taxon>Bacteria</taxon>
        <taxon>Bacillati</taxon>
        <taxon>Actinomycetota</taxon>
        <taxon>Actinomycetes</taxon>
        <taxon>Mycobacteriales</taxon>
        <taxon>Mycobacteriaceae</taxon>
        <taxon>Mycobacterium</taxon>
        <taxon>Mycobacterium avium complex (MAC)</taxon>
    </lineage>
</organism>
<evidence type="ECO:0000313" key="6">
    <source>
        <dbReference type="Proteomes" id="UP000000580"/>
    </source>
</evidence>
<dbReference type="InterPro" id="IPR038332">
    <property type="entry name" value="PPE_sf"/>
</dbReference>
<dbReference type="Gene3D" id="1.20.1260.20">
    <property type="entry name" value="PPE superfamily"/>
    <property type="match status" value="1"/>
</dbReference>
<evidence type="ECO:0000313" key="5">
    <source>
        <dbReference type="EMBL" id="AAS02759.1"/>
    </source>
</evidence>
<evidence type="ECO:0000256" key="2">
    <source>
        <dbReference type="SAM" id="MobiDB-lite"/>
    </source>
</evidence>